<protein>
    <submittedName>
        <fullName evidence="2">Dynein regulatory complex protein 11 like protein</fullName>
    </submittedName>
</protein>
<dbReference type="AlphaFoldDB" id="A0A8T0E4B7"/>
<feature type="compositionally biased region" description="Basic and acidic residues" evidence="1">
    <location>
        <begin position="579"/>
        <end position="595"/>
    </location>
</feature>
<evidence type="ECO:0000313" key="3">
    <source>
        <dbReference type="Proteomes" id="UP000807504"/>
    </source>
</evidence>
<evidence type="ECO:0000256" key="1">
    <source>
        <dbReference type="SAM" id="MobiDB-lite"/>
    </source>
</evidence>
<organism evidence="2 3">
    <name type="scientific">Argiope bruennichi</name>
    <name type="common">Wasp spider</name>
    <name type="synonym">Aranea bruennichi</name>
    <dbReference type="NCBI Taxonomy" id="94029"/>
    <lineage>
        <taxon>Eukaryota</taxon>
        <taxon>Metazoa</taxon>
        <taxon>Ecdysozoa</taxon>
        <taxon>Arthropoda</taxon>
        <taxon>Chelicerata</taxon>
        <taxon>Arachnida</taxon>
        <taxon>Araneae</taxon>
        <taxon>Araneomorphae</taxon>
        <taxon>Entelegynae</taxon>
        <taxon>Araneoidea</taxon>
        <taxon>Araneidae</taxon>
        <taxon>Argiope</taxon>
    </lineage>
</organism>
<feature type="region of interest" description="Disordered" evidence="1">
    <location>
        <begin position="637"/>
        <end position="695"/>
    </location>
</feature>
<sequence length="783" mass="90441">MTNKTYNNIWKSAQEDLNLILEEETLDETVASEQERLSAVQKTSNLYLRYIQIANRLTECRENILQPQKRRLLQKLIDNCIGRTLELKHGLVSLEFAEVQYLDDALLEMKMTPDQMNIKIPAYFREKTKEEQEKALLIKELMRYFYSETPNTYWELQGMSEKEAVHLLQGQEEARQGRVAFLEAQRIFEVKEENRLKECRRNLKAALSDDTAATRIQRAWRWFIFHKKFRSVYDAEMKQLRMQPSVTEKSESLQAFQKLRELKRHRRDLILKNETEFLEVIREVQKEIETYQAPQAMEDLQARIRTYFEKYREVHGEYPAYPADEEGGSAAMLKEAASSENEQEKVKSEIAVKEKIGVDKKEEFSIQEEPAGYALKASKYIPELMELAKEYDKIWKEKEILGIFDKCDEDMIRKQAFREMETSVRLQTDKIMREELYRLTEAFEKDLGKKGKKGGKKGRKKGGKKEKGKGKGKGKKEKDLTPNRSFESLVEELIKEKIIIDYPKFPLSDFIGDYNYVGSIQDVESDPEKDAMPCLGDIRRIINEFPLHTLERGVREVHPDRRSSRRREEVAHPRHLQRGGRDAHRPLCQEREREIPGQGGARHVDAPRLQSGQAGPADPHPHRRGGELLLEEAAYQQRPSGGDALEEGAAEADEGDRTRRSPDGDRDDNRPIRRRPERPQLVLQQESSASWPRTTTVGGHCGLRLPSPFFRISCENDLLPGADQPPPVAAEQDLALCHGIRALPVRLRPGLARGERRVQGVVVQDAAAEETDQSAERRIGRNN</sequence>
<dbReference type="PANTHER" id="PTHR14690:SF0">
    <property type="entry name" value="IQ MOTIF CONTAINING WITH AAA DOMAIN 1"/>
    <property type="match status" value="1"/>
</dbReference>
<proteinExistence type="predicted"/>
<reference evidence="2" key="1">
    <citation type="journal article" date="2020" name="bioRxiv">
        <title>Chromosome-level reference genome of the European wasp spider Argiope bruennichi: a resource for studies on range expansion and evolutionary adaptation.</title>
        <authorList>
            <person name="Sheffer M.M."/>
            <person name="Hoppe A."/>
            <person name="Krehenwinkel H."/>
            <person name="Uhl G."/>
            <person name="Kuss A.W."/>
            <person name="Jensen L."/>
            <person name="Jensen C."/>
            <person name="Gillespie R.G."/>
            <person name="Hoff K.J."/>
            <person name="Prost S."/>
        </authorList>
    </citation>
    <scope>NUCLEOTIDE SEQUENCE</scope>
</reference>
<name>A0A8T0E4B7_ARGBR</name>
<feature type="compositionally biased region" description="Acidic residues" evidence="1">
    <location>
        <begin position="644"/>
        <end position="654"/>
    </location>
</feature>
<feature type="compositionally biased region" description="Polar residues" evidence="1">
    <location>
        <begin position="682"/>
        <end position="695"/>
    </location>
</feature>
<feature type="compositionally biased region" description="Basic and acidic residues" evidence="1">
    <location>
        <begin position="556"/>
        <end position="572"/>
    </location>
</feature>
<dbReference type="EMBL" id="JABXBU010002230">
    <property type="protein sequence ID" value="KAF8766354.1"/>
    <property type="molecule type" value="Genomic_DNA"/>
</dbReference>
<feature type="region of interest" description="Disordered" evidence="1">
    <location>
        <begin position="556"/>
        <end position="624"/>
    </location>
</feature>
<evidence type="ECO:0000313" key="2">
    <source>
        <dbReference type="EMBL" id="KAF8766354.1"/>
    </source>
</evidence>
<reference evidence="2" key="2">
    <citation type="submission" date="2020-06" db="EMBL/GenBank/DDBJ databases">
        <authorList>
            <person name="Sheffer M."/>
        </authorList>
    </citation>
    <scope>NUCLEOTIDE SEQUENCE</scope>
</reference>
<comment type="caution">
    <text evidence="2">The sequence shown here is derived from an EMBL/GenBank/DDBJ whole genome shotgun (WGS) entry which is preliminary data.</text>
</comment>
<feature type="compositionally biased region" description="Basic and acidic residues" evidence="1">
    <location>
        <begin position="655"/>
        <end position="671"/>
    </location>
</feature>
<accession>A0A8T0E4B7</accession>
<keyword evidence="3" id="KW-1185">Reference proteome</keyword>
<dbReference type="InterPro" id="IPR052267">
    <property type="entry name" value="N-DRC_Component"/>
</dbReference>
<feature type="compositionally biased region" description="Basic residues" evidence="1">
    <location>
        <begin position="450"/>
        <end position="475"/>
    </location>
</feature>
<feature type="region of interest" description="Disordered" evidence="1">
    <location>
        <begin position="448"/>
        <end position="482"/>
    </location>
</feature>
<dbReference type="PANTHER" id="PTHR14690">
    <property type="entry name" value="IQ MOTIF CONTAINING WITH AAA DOMAIN 1"/>
    <property type="match status" value="1"/>
</dbReference>
<dbReference type="PROSITE" id="PS50096">
    <property type="entry name" value="IQ"/>
    <property type="match status" value="1"/>
</dbReference>
<dbReference type="Proteomes" id="UP000807504">
    <property type="component" value="Unassembled WGS sequence"/>
</dbReference>
<gene>
    <name evidence="2" type="ORF">HNY73_019425</name>
</gene>